<keyword evidence="12" id="KW-1185">Reference proteome</keyword>
<reference evidence="10" key="4">
    <citation type="submission" date="2023-07" db="EMBL/GenBank/DDBJ databases">
        <authorList>
            <person name="Myburg A.A."/>
            <person name="Grattapaglia D."/>
            <person name="Tuskan G.A."/>
            <person name="Hellsten U."/>
            <person name="Hayes R.D."/>
            <person name="Grimwood J."/>
            <person name="Jenkins J."/>
            <person name="Lindquist E."/>
            <person name="Tice H."/>
            <person name="Bauer D."/>
            <person name="Goodstein D.M."/>
            <person name="Dubchak I."/>
            <person name="Poliakov A."/>
            <person name="Mizrachi E."/>
            <person name="Kullan A.R."/>
            <person name="Hussey S.G."/>
            <person name="Pinard D."/>
            <person name="Van D.M."/>
            <person name="Singh P."/>
            <person name="Van J.I."/>
            <person name="Silva-Junior O.B."/>
            <person name="Togawa R.C."/>
            <person name="Pappas M.R."/>
            <person name="Faria D.A."/>
            <person name="Sansaloni C.P."/>
            <person name="Petroli C.D."/>
            <person name="Yang X."/>
            <person name="Ranjan P."/>
            <person name="Tschaplinski T.J."/>
            <person name="Ye C.Y."/>
            <person name="Li T."/>
            <person name="Sterck L."/>
            <person name="Vanneste K."/>
            <person name="Murat F."/>
            <person name="Soler M."/>
            <person name="Clemente H.S."/>
            <person name="Saidi N."/>
            <person name="Cassan-Wang H."/>
            <person name="Dunand C."/>
            <person name="Hefer C.A."/>
            <person name="Bornberg-Bauer E."/>
            <person name="Kersting A.R."/>
            <person name="Vining K."/>
            <person name="Amarasinghe V."/>
            <person name="Ranik M."/>
            <person name="Naithani S."/>
            <person name="Elser J."/>
            <person name="Boyd A.E."/>
            <person name="Liston A."/>
            <person name="Spatafora J.W."/>
            <person name="Dharmwardhana P."/>
            <person name="Raja R."/>
            <person name="Sullivan C."/>
            <person name="Romanel E."/>
            <person name="Alves-Ferreira M."/>
            <person name="Kulheim C."/>
            <person name="Foley W."/>
            <person name="Carocha V."/>
            <person name="Paiva J."/>
            <person name="Kudrna D."/>
            <person name="Brommonschenkel S.H."/>
            <person name="Pasquali G."/>
            <person name="Byrne M."/>
            <person name="Rigault P."/>
            <person name="Tibbits J."/>
            <person name="Spokevicius A."/>
            <person name="Jones R.C."/>
            <person name="Steane D.A."/>
            <person name="Vaillancourt R.E."/>
            <person name="Potts B.M."/>
            <person name="Joubert F."/>
            <person name="Barry K."/>
            <person name="Pappas G.J."/>
            <person name="Strauss S.H."/>
            <person name="Jaiswal P."/>
            <person name="Grima-Pettenati J."/>
            <person name="Salse J."/>
            <person name="Van D.P."/>
            <person name="Rokhsar D.S."/>
            <person name="Schmutz J."/>
        </authorList>
    </citation>
    <scope>NUCLEOTIDE SEQUENCE</scope>
    <source>
        <tissue evidence="10">Leaf extractions</tissue>
    </source>
</reference>
<evidence type="ECO:0000256" key="4">
    <source>
        <dbReference type="ARBA" id="ARBA00022989"/>
    </source>
</evidence>
<evidence type="ECO:0000256" key="6">
    <source>
        <dbReference type="ARBA" id="ARBA00023170"/>
    </source>
</evidence>
<keyword evidence="2 8" id="KW-0812">Transmembrane</keyword>
<accession>A0A058ZTZ5</accession>
<reference evidence="11" key="1">
    <citation type="submission" date="2013-07" db="EMBL/GenBank/DDBJ databases">
        <title>The genome of Eucalyptus grandis.</title>
        <authorList>
            <person name="Schmutz J."/>
            <person name="Hayes R."/>
            <person name="Myburg A."/>
            <person name="Tuskan G."/>
            <person name="Grattapaglia D."/>
            <person name="Rokhsar D.S."/>
        </authorList>
    </citation>
    <scope>NUCLEOTIDE SEQUENCE</scope>
    <source>
        <tissue evidence="11">Leaf extractions</tissue>
    </source>
</reference>
<dbReference type="InterPro" id="IPR046956">
    <property type="entry name" value="RLP23-like"/>
</dbReference>
<dbReference type="GO" id="GO:0016020">
    <property type="term" value="C:membrane"/>
    <property type="evidence" value="ECO:0007669"/>
    <property type="project" value="UniProtKB-SubCell"/>
</dbReference>
<dbReference type="AlphaFoldDB" id="A0A058ZTZ5"/>
<evidence type="ECO:0000256" key="8">
    <source>
        <dbReference type="SAM" id="Phobius"/>
    </source>
</evidence>
<keyword evidence="4 8" id="KW-1133">Transmembrane helix</keyword>
<evidence type="ECO:0000256" key="3">
    <source>
        <dbReference type="ARBA" id="ARBA00022729"/>
    </source>
</evidence>
<dbReference type="EMBL" id="MU848742">
    <property type="protein sequence ID" value="KAK2632098.1"/>
    <property type="molecule type" value="Genomic_DNA"/>
</dbReference>
<dbReference type="Proteomes" id="UP000030711">
    <property type="component" value="Unassembled WGS sequence"/>
</dbReference>
<reference evidence="10" key="3">
    <citation type="submission" date="2023-04" db="EMBL/GenBank/DDBJ databases">
        <title>WGS assembly of Eucalyptus grandis.</title>
        <authorList>
            <person name="Myburg A."/>
            <person name="Grattapaglia D."/>
            <person name="Tuskan G."/>
            <person name="Hellsten U."/>
            <person name="Hayes R."/>
            <person name="Grimwood J."/>
            <person name="Jenkins J."/>
            <person name="Lindquist E."/>
            <person name="Tice H."/>
            <person name="Bauer D."/>
            <person name="Goodstein D."/>
            <person name="Dubchak I."/>
            <person name="Poliakov A."/>
            <person name="Mizrachi E."/>
            <person name="Kullan A."/>
            <person name="Hussey S."/>
            <person name="Pinard D."/>
            <person name="Van D."/>
            <person name="Singh P."/>
            <person name="Van J."/>
            <person name="Silva-Junior O."/>
            <person name="Togawa R."/>
            <person name="Pappas M."/>
            <person name="Faria D."/>
            <person name="Sansaloni C."/>
            <person name="Petroli C."/>
            <person name="Yang X."/>
            <person name="Ranjan P."/>
            <person name="Tschaplinski T."/>
            <person name="Ye C."/>
            <person name="Li T."/>
            <person name="Sterck L."/>
            <person name="Vanneste K."/>
            <person name="Murat F."/>
            <person name="Soler M."/>
            <person name="Clemente H."/>
            <person name="Saidi N."/>
            <person name="Cassan-Wang H."/>
            <person name="Dunand C."/>
            <person name="Hefer C."/>
            <person name="Bornberg-Bauer E."/>
            <person name="Kersting A."/>
            <person name="Vining K."/>
            <person name="Amarasinghe V."/>
            <person name="Ranik M."/>
            <person name="Naithani S."/>
            <person name="Elser J."/>
            <person name="Boyd A."/>
            <person name="Liston A."/>
            <person name="Spatafora J."/>
            <person name="Dharmwardhana P."/>
            <person name="Raja R."/>
            <person name="Sullivan C."/>
            <person name="Romanel E."/>
            <person name="Alves-Ferreira M."/>
            <person name="Kulheim C."/>
            <person name="Foley W."/>
            <person name="Carocha V."/>
            <person name="Paiva J."/>
            <person name="Kudrna D."/>
            <person name="Brommonschenkel S."/>
            <person name="Pasquali G."/>
            <person name="Byrne M."/>
            <person name="Rigault P."/>
            <person name="Tibbits J."/>
            <person name="Spokevicius A."/>
            <person name="Jones R."/>
            <person name="Steane D."/>
            <person name="Vaillancourt R."/>
            <person name="Potts B."/>
            <person name="Joubert F."/>
            <person name="Barry K."/>
            <person name="Pappas G."/>
            <person name="Strauss S."/>
            <person name="Jaiswal P."/>
            <person name="Grima-Pettenati J."/>
            <person name="Salse J."/>
            <person name="Van D."/>
            <person name="Rokhsar D."/>
            <person name="Schmutz J."/>
        </authorList>
    </citation>
    <scope>NUCLEOTIDE SEQUENCE</scope>
    <source>
        <tissue evidence="10">Leaf extractions</tissue>
    </source>
</reference>
<evidence type="ECO:0008006" key="13">
    <source>
        <dbReference type="Google" id="ProtNLM"/>
    </source>
</evidence>
<dbReference type="EMBL" id="KK199258">
    <property type="protein sequence ID" value="KCW44490.1"/>
    <property type="molecule type" value="Genomic_DNA"/>
</dbReference>
<gene>
    <name evidence="11" type="ORF">EUGRSUZ_L01994</name>
</gene>
<dbReference type="InParanoid" id="A0A058ZTZ5"/>
<comment type="subcellular location">
    <subcellularLocation>
        <location evidence="1">Membrane</location>
        <topology evidence="1">Single-pass type I membrane protein</topology>
    </subcellularLocation>
</comment>
<evidence type="ECO:0000313" key="10">
    <source>
        <dbReference type="EMBL" id="KAK2632098.1"/>
    </source>
</evidence>
<keyword evidence="3 9" id="KW-0732">Signal</keyword>
<evidence type="ECO:0000256" key="5">
    <source>
        <dbReference type="ARBA" id="ARBA00023136"/>
    </source>
</evidence>
<name>A0A058ZTZ5_EUCGR</name>
<feature type="signal peptide" evidence="9">
    <location>
        <begin position="1"/>
        <end position="21"/>
    </location>
</feature>
<dbReference type="STRING" id="71139.A0A058ZTZ5"/>
<evidence type="ECO:0000256" key="2">
    <source>
        <dbReference type="ARBA" id="ARBA00022692"/>
    </source>
</evidence>
<dbReference type="Gramene" id="KCW44490">
    <property type="protein sequence ID" value="KCW44490"/>
    <property type="gene ID" value="EUGRSUZ_L01994"/>
</dbReference>
<feature type="chain" id="PRO_5042326452" description="Leucine-rich repeat-containing N-terminal plant-type domain-containing protein" evidence="9">
    <location>
        <begin position="22"/>
        <end position="532"/>
    </location>
</feature>
<dbReference type="SUPFAM" id="SSF52058">
    <property type="entry name" value="L domain-like"/>
    <property type="match status" value="2"/>
</dbReference>
<sequence length="532" mass="60152">MGWHQILCLLCFHFCLHSSLRFALPLCPPDQRDALLHFKNSFVFDGKASDPYYWYSSDSHYQEPYLVKSYPKTNSWYNGMDCCSWDNAACDGATSNVIGLILTCSWLRGTLHSNGSLFLLRHLRNLNLSHNDFSGSQISSNLSAFATLTHLNLFGSSFLGLQGPLPRSLVKCVNLSTLDLNHNEFSDIFRHWLKASQLYTLDLQSNKFYGRINLTTFGLSFPTLQNLFISNNNFIGQWPTEFFSNTSLGIIDLSDKKFGGPIPLPSLVTYYYSIASNNITKKIPSLICNATRLKIIDLSNNSLTGSLPQCLTNFSIDLLVLNLRMIHLEGTIPEYFSSRSLKVLVLRSNNLKNLLDNPRGAHLFPKLHILDLPNNSFSGPLPTNLIMKLKGMMNGENVQDTSMYMTRSFLRRTYENLVAMMMKGLEVELVRILIFLIIIDLSYNLGCNSFQGNIPKVIGHLHFLVGLNLSHNYLTGHESWFKQKTVWIGYAFGIIIGISIAYVGFEMGRPKWLMQGVGILESGAVEWMEKSK</sequence>
<dbReference type="PANTHER" id="PTHR48061">
    <property type="entry name" value="LEUCINE-RICH REPEAT RECEPTOR PROTEIN KINASE EMS1-LIKE-RELATED"/>
    <property type="match status" value="1"/>
</dbReference>
<keyword evidence="5 8" id="KW-0472">Membrane</keyword>
<keyword evidence="7" id="KW-0325">Glycoprotein</keyword>
<dbReference type="InterPro" id="IPR001611">
    <property type="entry name" value="Leu-rich_rpt"/>
</dbReference>
<reference evidence="10" key="2">
    <citation type="journal article" date="2014" name="Nature">
        <title>The genome of Eucalyptus grandis.</title>
        <authorList>
            <person name="Myburg A.A."/>
            <person name="Grattapaglia D."/>
            <person name="Tuskan G.A."/>
            <person name="Hellsten U."/>
            <person name="Hayes R.D."/>
            <person name="Grimwood J."/>
            <person name="Jenkins J."/>
            <person name="Lindquist E."/>
            <person name="Tice H."/>
            <person name="Bauer D."/>
            <person name="Goodstein D.M."/>
            <person name="Dubchak I."/>
            <person name="Poliakov A."/>
            <person name="Mizrachi E."/>
            <person name="Kullan A.R."/>
            <person name="Hussey S.G."/>
            <person name="Pinard D."/>
            <person name="van der Merwe K."/>
            <person name="Singh P."/>
            <person name="van Jaarsveld I."/>
            <person name="Silva-Junior O.B."/>
            <person name="Togawa R.C."/>
            <person name="Pappas M.R."/>
            <person name="Faria D.A."/>
            <person name="Sansaloni C.P."/>
            <person name="Petroli C.D."/>
            <person name="Yang X."/>
            <person name="Ranjan P."/>
            <person name="Tschaplinski T.J."/>
            <person name="Ye C.Y."/>
            <person name="Li T."/>
            <person name="Sterck L."/>
            <person name="Vanneste K."/>
            <person name="Murat F."/>
            <person name="Soler M."/>
            <person name="Clemente H.S."/>
            <person name="Saidi N."/>
            <person name="Cassan-Wang H."/>
            <person name="Dunand C."/>
            <person name="Hefer C.A."/>
            <person name="Bornberg-Bauer E."/>
            <person name="Kersting A.R."/>
            <person name="Vining K."/>
            <person name="Amarasinghe V."/>
            <person name="Ranik M."/>
            <person name="Naithani S."/>
            <person name="Elser J."/>
            <person name="Boyd A.E."/>
            <person name="Liston A."/>
            <person name="Spatafora J.W."/>
            <person name="Dharmwardhana P."/>
            <person name="Raja R."/>
            <person name="Sullivan C."/>
            <person name="Romanel E."/>
            <person name="Alves-Ferreira M."/>
            <person name="Kulheim C."/>
            <person name="Foley W."/>
            <person name="Carocha V."/>
            <person name="Paiva J."/>
            <person name="Kudrna D."/>
            <person name="Brommonschenkel S.H."/>
            <person name="Pasquali G."/>
            <person name="Byrne M."/>
            <person name="Rigault P."/>
            <person name="Tibbits J."/>
            <person name="Spokevicius A."/>
            <person name="Jones R.C."/>
            <person name="Steane D.A."/>
            <person name="Vaillancourt R.E."/>
            <person name="Potts B.M."/>
            <person name="Joubert F."/>
            <person name="Barry K."/>
            <person name="Pappas G.J."/>
            <person name="Strauss S.H."/>
            <person name="Jaiswal P."/>
            <person name="Grima-Pettenati J."/>
            <person name="Salse J."/>
            <person name="Van de Peer Y."/>
            <person name="Rokhsar D.S."/>
            <person name="Schmutz J."/>
        </authorList>
    </citation>
    <scope>NUCLEOTIDE SEQUENCE</scope>
    <source>
        <tissue evidence="10">Leaf extractions</tissue>
    </source>
</reference>
<evidence type="ECO:0000256" key="1">
    <source>
        <dbReference type="ARBA" id="ARBA00004479"/>
    </source>
</evidence>
<dbReference type="Gene3D" id="3.80.10.10">
    <property type="entry name" value="Ribonuclease Inhibitor"/>
    <property type="match status" value="2"/>
</dbReference>
<evidence type="ECO:0000256" key="9">
    <source>
        <dbReference type="SAM" id="SignalP"/>
    </source>
</evidence>
<proteinExistence type="predicted"/>
<feature type="transmembrane region" description="Helical" evidence="8">
    <location>
        <begin position="486"/>
        <end position="505"/>
    </location>
</feature>
<evidence type="ECO:0000313" key="11">
    <source>
        <dbReference type="EMBL" id="KCW44490.1"/>
    </source>
</evidence>
<evidence type="ECO:0000313" key="12">
    <source>
        <dbReference type="Proteomes" id="UP000030711"/>
    </source>
</evidence>
<evidence type="ECO:0000256" key="7">
    <source>
        <dbReference type="ARBA" id="ARBA00023180"/>
    </source>
</evidence>
<dbReference type="InterPro" id="IPR032675">
    <property type="entry name" value="LRR_dom_sf"/>
</dbReference>
<protein>
    <recommendedName>
        <fullName evidence="13">Leucine-rich repeat-containing N-terminal plant-type domain-containing protein</fullName>
    </recommendedName>
</protein>
<keyword evidence="6" id="KW-0675">Receptor</keyword>
<organism evidence="11">
    <name type="scientific">Eucalyptus grandis</name>
    <name type="common">Flooded gum</name>
    <dbReference type="NCBI Taxonomy" id="71139"/>
    <lineage>
        <taxon>Eukaryota</taxon>
        <taxon>Viridiplantae</taxon>
        <taxon>Streptophyta</taxon>
        <taxon>Embryophyta</taxon>
        <taxon>Tracheophyta</taxon>
        <taxon>Spermatophyta</taxon>
        <taxon>Magnoliopsida</taxon>
        <taxon>eudicotyledons</taxon>
        <taxon>Gunneridae</taxon>
        <taxon>Pentapetalae</taxon>
        <taxon>rosids</taxon>
        <taxon>malvids</taxon>
        <taxon>Myrtales</taxon>
        <taxon>Myrtaceae</taxon>
        <taxon>Myrtoideae</taxon>
        <taxon>Eucalypteae</taxon>
        <taxon>Eucalyptus</taxon>
    </lineage>
</organism>
<dbReference type="PANTHER" id="PTHR48061:SF46">
    <property type="entry name" value="LEUCINE-RICH REPEAT-CONTAINING N-TERMINAL PLANT-TYPE DOMAIN-CONTAINING PROTEIN"/>
    <property type="match status" value="1"/>
</dbReference>
<dbReference type="Pfam" id="PF00560">
    <property type="entry name" value="LRR_1"/>
    <property type="match status" value="2"/>
</dbReference>